<dbReference type="SUPFAM" id="SSF52440">
    <property type="entry name" value="PreATP-grasp domain"/>
    <property type="match status" value="1"/>
</dbReference>
<evidence type="ECO:0000256" key="10">
    <source>
        <dbReference type="PROSITE-ProRule" id="PRU00409"/>
    </source>
</evidence>
<dbReference type="InterPro" id="IPR011761">
    <property type="entry name" value="ATP-grasp"/>
</dbReference>
<dbReference type="Gene3D" id="3.30.470.20">
    <property type="entry name" value="ATP-grasp fold, B domain"/>
    <property type="match status" value="1"/>
</dbReference>
<dbReference type="InterPro" id="IPR013815">
    <property type="entry name" value="ATP_grasp_subdomain_1"/>
</dbReference>
<keyword evidence="9" id="KW-0961">Cell wall biogenesis/degradation</keyword>
<keyword evidence="6 10" id="KW-0067">ATP-binding</keyword>
<keyword evidence="4" id="KW-0436">Ligase</keyword>
<dbReference type="InterPro" id="IPR016185">
    <property type="entry name" value="PreATP-grasp_dom_sf"/>
</dbReference>
<dbReference type="PROSITE" id="PS00844">
    <property type="entry name" value="DALA_DALA_LIGASE_2"/>
    <property type="match status" value="1"/>
</dbReference>
<gene>
    <name evidence="12" type="ORF">J4032_27510</name>
</gene>
<feature type="domain" description="ATP-grasp" evidence="11">
    <location>
        <begin position="107"/>
        <end position="311"/>
    </location>
</feature>
<evidence type="ECO:0000256" key="2">
    <source>
        <dbReference type="ARBA" id="ARBA00010871"/>
    </source>
</evidence>
<name>A0ABY3WRI1_9ACTN</name>
<dbReference type="Gene3D" id="3.40.50.20">
    <property type="match status" value="1"/>
</dbReference>
<dbReference type="InterPro" id="IPR005905">
    <property type="entry name" value="D_ala_D_ala"/>
</dbReference>
<evidence type="ECO:0000256" key="9">
    <source>
        <dbReference type="ARBA" id="ARBA00023316"/>
    </source>
</evidence>
<keyword evidence="8" id="KW-0573">Peptidoglycan synthesis</keyword>
<dbReference type="PROSITE" id="PS50975">
    <property type="entry name" value="ATP_GRASP"/>
    <property type="match status" value="1"/>
</dbReference>
<keyword evidence="7" id="KW-0133">Cell shape</keyword>
<evidence type="ECO:0000313" key="13">
    <source>
        <dbReference type="Proteomes" id="UP000828924"/>
    </source>
</evidence>
<dbReference type="PANTHER" id="PTHR23132">
    <property type="entry name" value="D-ALANINE--D-ALANINE LIGASE"/>
    <property type="match status" value="1"/>
</dbReference>
<evidence type="ECO:0000256" key="4">
    <source>
        <dbReference type="ARBA" id="ARBA00022598"/>
    </source>
</evidence>
<proteinExistence type="inferred from homology"/>
<dbReference type="PIRSF" id="PIRSF039102">
    <property type="entry name" value="Ddl/VanB"/>
    <property type="match status" value="1"/>
</dbReference>
<sequence length="321" mass="34008">MSNTRDHSGLRIGVLFGGDSPERSGSVTSAEAACKALTVQGLNAQLIDLTGLDLTGLKGRIDVALLASHGLGGEDGKIQGALDTLGIPYTGSGVKASAVGMHKPTFKTAVRGAVIDTPQWLEIHPNHSTATTVTSVTMSLGFPVFLKPASGGGSLEAGIARNATELAALLERNREQPYTEYLVEEFIPGTPATVGVLEIGGELTTLPIHTVETDREFYDYEAKHDLSLRRETCPAVLPDLIATQMRSIALRVHRLVGAHGVSRVDFLVSPSGRTPVLEINTVPGLSEFGNLATMVRAADISYEELIVHVLDTAFTKSAYVP</sequence>
<comment type="similarity">
    <text evidence="2">Belongs to the D-alanine--D-alanine ligase family.</text>
</comment>
<accession>A0ABY3WRI1</accession>
<keyword evidence="5 10" id="KW-0547">Nucleotide-binding</keyword>
<evidence type="ECO:0000313" key="12">
    <source>
        <dbReference type="EMBL" id="UNM14710.1"/>
    </source>
</evidence>
<dbReference type="SUPFAM" id="SSF56059">
    <property type="entry name" value="Glutathione synthetase ATP-binding domain-like"/>
    <property type="match status" value="1"/>
</dbReference>
<dbReference type="Gene3D" id="3.30.1490.20">
    <property type="entry name" value="ATP-grasp fold, A domain"/>
    <property type="match status" value="1"/>
</dbReference>
<keyword evidence="3" id="KW-0963">Cytoplasm</keyword>
<dbReference type="PANTHER" id="PTHR23132:SF23">
    <property type="entry name" value="D-ALANINE--D-ALANINE LIGASE B"/>
    <property type="match status" value="1"/>
</dbReference>
<dbReference type="Pfam" id="PF07478">
    <property type="entry name" value="Dala_Dala_lig_C"/>
    <property type="match status" value="1"/>
</dbReference>
<evidence type="ECO:0000256" key="7">
    <source>
        <dbReference type="ARBA" id="ARBA00022960"/>
    </source>
</evidence>
<dbReference type="PROSITE" id="PS00843">
    <property type="entry name" value="DALA_DALA_LIGASE_1"/>
    <property type="match status" value="1"/>
</dbReference>
<evidence type="ECO:0000256" key="5">
    <source>
        <dbReference type="ARBA" id="ARBA00022741"/>
    </source>
</evidence>
<evidence type="ECO:0000256" key="3">
    <source>
        <dbReference type="ARBA" id="ARBA00022490"/>
    </source>
</evidence>
<comment type="subcellular location">
    <subcellularLocation>
        <location evidence="1">Cytoplasm</location>
    </subcellularLocation>
</comment>
<evidence type="ECO:0000256" key="6">
    <source>
        <dbReference type="ARBA" id="ARBA00022840"/>
    </source>
</evidence>
<dbReference type="InterPro" id="IPR011127">
    <property type="entry name" value="Dala_Dala_lig_N"/>
</dbReference>
<evidence type="ECO:0000256" key="8">
    <source>
        <dbReference type="ARBA" id="ARBA00022984"/>
    </source>
</evidence>
<keyword evidence="13" id="KW-1185">Reference proteome</keyword>
<organism evidence="12 13">
    <name type="scientific">Streptomyces formicae</name>
    <dbReference type="NCBI Taxonomy" id="1616117"/>
    <lineage>
        <taxon>Bacteria</taxon>
        <taxon>Bacillati</taxon>
        <taxon>Actinomycetota</taxon>
        <taxon>Actinomycetes</taxon>
        <taxon>Kitasatosporales</taxon>
        <taxon>Streptomycetaceae</taxon>
        <taxon>Streptomyces</taxon>
    </lineage>
</organism>
<dbReference type="Proteomes" id="UP000828924">
    <property type="component" value="Chromosome"/>
</dbReference>
<dbReference type="InterPro" id="IPR011095">
    <property type="entry name" value="Dala_Dala_lig_C"/>
</dbReference>
<dbReference type="EMBL" id="CP071872">
    <property type="protein sequence ID" value="UNM14710.1"/>
    <property type="molecule type" value="Genomic_DNA"/>
</dbReference>
<evidence type="ECO:0000256" key="1">
    <source>
        <dbReference type="ARBA" id="ARBA00004496"/>
    </source>
</evidence>
<reference evidence="12 13" key="1">
    <citation type="submission" date="2021-03" db="EMBL/GenBank/DDBJ databases">
        <title>Complete genome of Streptomyces formicae strain 1H-GS9 (DSM 100524).</title>
        <authorList>
            <person name="Atanasov K.E."/>
            <person name="Altabella T."/>
            <person name="Ferrer A."/>
        </authorList>
    </citation>
    <scope>NUCLEOTIDE SEQUENCE [LARGE SCALE GENOMIC DNA]</scope>
    <source>
        <strain evidence="12 13">1H-GS9</strain>
    </source>
</reference>
<protein>
    <submittedName>
        <fullName evidence="12">ATP-grasp domain-containing protein</fullName>
    </submittedName>
</protein>
<evidence type="ECO:0000259" key="11">
    <source>
        <dbReference type="PROSITE" id="PS50975"/>
    </source>
</evidence>
<dbReference type="RefSeq" id="WP_242334954.1">
    <property type="nucleotide sequence ID" value="NZ_CP071872.1"/>
</dbReference>
<dbReference type="InterPro" id="IPR000291">
    <property type="entry name" value="D-Ala_lig_Van_CS"/>
</dbReference>
<dbReference type="Pfam" id="PF01820">
    <property type="entry name" value="Dala_Dala_lig_N"/>
    <property type="match status" value="1"/>
</dbReference>